<dbReference type="InterPro" id="IPR045340">
    <property type="entry name" value="DUF6533"/>
</dbReference>
<keyword evidence="5" id="KW-1185">Reference proteome</keyword>
<evidence type="ECO:0000259" key="3">
    <source>
        <dbReference type="Pfam" id="PF20151"/>
    </source>
</evidence>
<dbReference type="KEGG" id="lbc:LACBIDRAFT_331360"/>
<reference evidence="4 5" key="1">
    <citation type="journal article" date="2008" name="Nature">
        <title>The genome of Laccaria bicolor provides insights into mycorrhizal symbiosis.</title>
        <authorList>
            <person name="Martin F."/>
            <person name="Aerts A."/>
            <person name="Ahren D."/>
            <person name="Brun A."/>
            <person name="Danchin E.G.J."/>
            <person name="Duchaussoy F."/>
            <person name="Gibon J."/>
            <person name="Kohler A."/>
            <person name="Lindquist E."/>
            <person name="Pereda V."/>
            <person name="Salamov A."/>
            <person name="Shapiro H.J."/>
            <person name="Wuyts J."/>
            <person name="Blaudez D."/>
            <person name="Buee M."/>
            <person name="Brokstein P."/>
            <person name="Canbaeck B."/>
            <person name="Cohen D."/>
            <person name="Courty P.E."/>
            <person name="Coutinho P.M."/>
            <person name="Delaruelle C."/>
            <person name="Detter J.C."/>
            <person name="Deveau A."/>
            <person name="DiFazio S."/>
            <person name="Duplessis S."/>
            <person name="Fraissinet-Tachet L."/>
            <person name="Lucic E."/>
            <person name="Frey-Klett P."/>
            <person name="Fourrey C."/>
            <person name="Feussner I."/>
            <person name="Gay G."/>
            <person name="Grimwood J."/>
            <person name="Hoegger P.J."/>
            <person name="Jain P."/>
            <person name="Kilaru S."/>
            <person name="Labbe J."/>
            <person name="Lin Y.C."/>
            <person name="Legue V."/>
            <person name="Le Tacon F."/>
            <person name="Marmeisse R."/>
            <person name="Melayah D."/>
            <person name="Montanini B."/>
            <person name="Muratet M."/>
            <person name="Nehls U."/>
            <person name="Niculita-Hirzel H."/>
            <person name="Oudot-Le Secq M.P."/>
            <person name="Peter M."/>
            <person name="Quesneville H."/>
            <person name="Rajashekar B."/>
            <person name="Reich M."/>
            <person name="Rouhier N."/>
            <person name="Schmutz J."/>
            <person name="Yin T."/>
            <person name="Chalot M."/>
            <person name="Henrissat B."/>
            <person name="Kuees U."/>
            <person name="Lucas S."/>
            <person name="Van de Peer Y."/>
            <person name="Podila G.K."/>
            <person name="Polle A."/>
            <person name="Pukkila P.J."/>
            <person name="Richardson P.M."/>
            <person name="Rouze P."/>
            <person name="Sanders I.R."/>
            <person name="Stajich J.E."/>
            <person name="Tunlid A."/>
            <person name="Tuskan G."/>
            <person name="Grigoriev I.V."/>
        </authorList>
    </citation>
    <scope>NUCLEOTIDE SEQUENCE [LARGE SCALE GENOMIC DNA]</scope>
    <source>
        <strain evidence="5">S238N-H82 / ATCC MYA-4686</strain>
    </source>
</reference>
<keyword evidence="2" id="KW-0472">Membrane</keyword>
<keyword evidence="2" id="KW-0812">Transmembrane</keyword>
<dbReference type="EMBL" id="DS547123">
    <property type="protein sequence ID" value="EDR03574.1"/>
    <property type="molecule type" value="Genomic_DNA"/>
</dbReference>
<accession>B0DP91</accession>
<organism evidence="5">
    <name type="scientific">Laccaria bicolor (strain S238N-H82 / ATCC MYA-4686)</name>
    <name type="common">Bicoloured deceiver</name>
    <name type="synonym">Laccaria laccata var. bicolor</name>
    <dbReference type="NCBI Taxonomy" id="486041"/>
    <lineage>
        <taxon>Eukaryota</taxon>
        <taxon>Fungi</taxon>
        <taxon>Dikarya</taxon>
        <taxon>Basidiomycota</taxon>
        <taxon>Agaricomycotina</taxon>
        <taxon>Agaricomycetes</taxon>
        <taxon>Agaricomycetidae</taxon>
        <taxon>Agaricales</taxon>
        <taxon>Agaricineae</taxon>
        <taxon>Hydnangiaceae</taxon>
        <taxon>Laccaria</taxon>
    </lineage>
</organism>
<feature type="transmembrane region" description="Helical" evidence="2">
    <location>
        <begin position="140"/>
        <end position="157"/>
    </location>
</feature>
<evidence type="ECO:0000313" key="4">
    <source>
        <dbReference type="EMBL" id="EDR03574.1"/>
    </source>
</evidence>
<name>B0DP91_LACBS</name>
<dbReference type="STRING" id="486041.B0DP91"/>
<feature type="region of interest" description="Disordered" evidence="1">
    <location>
        <begin position="280"/>
        <end position="300"/>
    </location>
</feature>
<protein>
    <submittedName>
        <fullName evidence="4">Predicted protein</fullName>
    </submittedName>
</protein>
<evidence type="ECO:0000313" key="5">
    <source>
        <dbReference type="Proteomes" id="UP000001194"/>
    </source>
</evidence>
<dbReference type="GeneID" id="6081353"/>
<proteinExistence type="predicted"/>
<sequence>MVNLASAVIVRRYSSLASLLVLIGDYVLTCRAEFRFIWGSPINGVKYIYIFARYFALVVQTTSFFISQFYPLARPPVSPQVCNVWFMVLLVCCVVQLAAFDAVLMLQMFGQFPLPFGAWAREIGFDEVCSVTGTLHGGDVAGGVGVTVHLLLFYIIFRKRGGESEIVSFVIRGGAWCFVLVLSMVGVLIPYSYMDRTANPYIIFIWPITFFSITSSFINLSFTDVATIEFSPQVSVGSLGSQPEFVVDFLTSSLEVTNEPPPTESLTSIKAGTLQFYDPSDPKEFSAVDPDTSLKTESEI</sequence>
<dbReference type="AlphaFoldDB" id="B0DP91"/>
<keyword evidence="2" id="KW-1133">Transmembrane helix</keyword>
<feature type="transmembrane region" description="Helical" evidence="2">
    <location>
        <begin position="201"/>
        <end position="222"/>
    </location>
</feature>
<dbReference type="Pfam" id="PF20151">
    <property type="entry name" value="DUF6533"/>
    <property type="match status" value="1"/>
</dbReference>
<feature type="transmembrane region" description="Helical" evidence="2">
    <location>
        <begin position="48"/>
        <end position="72"/>
    </location>
</feature>
<dbReference type="Proteomes" id="UP000001194">
    <property type="component" value="Unassembled WGS sequence"/>
</dbReference>
<dbReference type="RefSeq" id="XP_001885722.1">
    <property type="nucleotide sequence ID" value="XM_001885687.1"/>
</dbReference>
<feature type="transmembrane region" description="Helical" evidence="2">
    <location>
        <begin position="84"/>
        <end position="109"/>
    </location>
</feature>
<gene>
    <name evidence="4" type="ORF">LACBIDRAFT_331360</name>
</gene>
<feature type="domain" description="DUF6533" evidence="3">
    <location>
        <begin position="13"/>
        <end position="58"/>
    </location>
</feature>
<dbReference type="InParanoid" id="B0DP91"/>
<evidence type="ECO:0000256" key="1">
    <source>
        <dbReference type="SAM" id="MobiDB-lite"/>
    </source>
</evidence>
<evidence type="ECO:0000256" key="2">
    <source>
        <dbReference type="SAM" id="Phobius"/>
    </source>
</evidence>
<dbReference type="HOGENOM" id="CLU_035509_10_3_1"/>
<feature type="transmembrane region" description="Helical" evidence="2">
    <location>
        <begin position="169"/>
        <end position="189"/>
    </location>
</feature>
<dbReference type="OrthoDB" id="3044561at2759"/>